<dbReference type="WBParaSite" id="HNAJ_0000467001-mRNA-1">
    <property type="protein sequence ID" value="HNAJ_0000467001-mRNA-1"/>
    <property type="gene ID" value="HNAJ_0000467001"/>
</dbReference>
<evidence type="ECO:0000313" key="1">
    <source>
        <dbReference type="WBParaSite" id="HNAJ_0000467001-mRNA-1"/>
    </source>
</evidence>
<reference evidence="1" key="1">
    <citation type="submission" date="2017-02" db="UniProtKB">
        <authorList>
            <consortium name="WormBaseParasite"/>
        </authorList>
    </citation>
    <scope>IDENTIFICATION</scope>
</reference>
<sequence length="55" mass="6481">LNVYEEDYLFTTQAHILPIARIRKLANTLRDSPFKTVQFPSETPLCESNKWEGLW</sequence>
<organism evidence="1">
    <name type="scientific">Rodentolepis nana</name>
    <name type="common">Dwarf tapeworm</name>
    <name type="synonym">Hymenolepis nana</name>
    <dbReference type="NCBI Taxonomy" id="102285"/>
    <lineage>
        <taxon>Eukaryota</taxon>
        <taxon>Metazoa</taxon>
        <taxon>Spiralia</taxon>
        <taxon>Lophotrochozoa</taxon>
        <taxon>Platyhelminthes</taxon>
        <taxon>Cestoda</taxon>
        <taxon>Eucestoda</taxon>
        <taxon>Cyclophyllidea</taxon>
        <taxon>Hymenolepididae</taxon>
        <taxon>Rodentolepis</taxon>
    </lineage>
</organism>
<dbReference type="AlphaFoldDB" id="A0A0R3TC81"/>
<proteinExistence type="predicted"/>
<name>A0A0R3TC81_RODNA</name>
<accession>A0A0R3TC81</accession>
<protein>
    <submittedName>
        <fullName evidence="1">Adenosine deaminase</fullName>
    </submittedName>
</protein>